<proteinExistence type="predicted"/>
<organism evidence="1 2">
    <name type="scientific">Flavobacterium stagni</name>
    <dbReference type="NCBI Taxonomy" id="2506421"/>
    <lineage>
        <taxon>Bacteria</taxon>
        <taxon>Pseudomonadati</taxon>
        <taxon>Bacteroidota</taxon>
        <taxon>Flavobacteriia</taxon>
        <taxon>Flavobacteriales</taxon>
        <taxon>Flavobacteriaceae</taxon>
        <taxon>Flavobacterium</taxon>
    </lineage>
</organism>
<dbReference type="Proteomes" id="UP000289857">
    <property type="component" value="Unassembled WGS sequence"/>
</dbReference>
<dbReference type="EMBL" id="SBKN01000009">
    <property type="protein sequence ID" value="RXR20256.1"/>
    <property type="molecule type" value="Genomic_DNA"/>
</dbReference>
<reference evidence="2" key="1">
    <citation type="submission" date="2019-01" db="EMBL/GenBank/DDBJ databases">
        <title>Cytophagaceae bacterium strain CAR-16.</title>
        <authorList>
            <person name="Chen W.-M."/>
        </authorList>
    </citation>
    <scope>NUCLEOTIDE SEQUENCE [LARGE SCALE GENOMIC DNA]</scope>
    <source>
        <strain evidence="2">WWJ-16</strain>
    </source>
</reference>
<protein>
    <submittedName>
        <fullName evidence="1">Uncharacterized protein</fullName>
    </submittedName>
</protein>
<dbReference type="OrthoDB" id="713342at2"/>
<keyword evidence="2" id="KW-1185">Reference proteome</keyword>
<gene>
    <name evidence="1" type="ORF">EQG61_12610</name>
</gene>
<evidence type="ECO:0000313" key="1">
    <source>
        <dbReference type="EMBL" id="RXR20256.1"/>
    </source>
</evidence>
<evidence type="ECO:0000313" key="2">
    <source>
        <dbReference type="Proteomes" id="UP000289857"/>
    </source>
</evidence>
<name>A0A4Q1K394_9FLAO</name>
<comment type="caution">
    <text evidence="1">The sequence shown here is derived from an EMBL/GenBank/DDBJ whole genome shotgun (WGS) entry which is preliminary data.</text>
</comment>
<accession>A0A4Q1K394</accession>
<dbReference type="AlphaFoldDB" id="A0A4Q1K394"/>
<sequence>MRKIEVLFLLALISTLQISCQNIKAKTIYENNSIESPSKLKELKKYILKQKSLNSDFNYSKLDNIDKQNKVESFEPIDGNFTYYKFIATFIGQSYLAPGDSGEYCKTFHDILIIKTNDKNVIVDAYQYTLEWAEMPFQYDVFKSNTENLVLVNDLDIKLLNLNRTEYCNEKDKKSNEIGIIKLN</sequence>
<dbReference type="RefSeq" id="WP_129462307.1">
    <property type="nucleotide sequence ID" value="NZ_SBKN01000009.1"/>
</dbReference>